<dbReference type="KEGG" id="psyt:DSAG12_01953"/>
<dbReference type="Proteomes" id="UP000321408">
    <property type="component" value="Chromosome"/>
</dbReference>
<accession>A0A5B9DAH8</accession>
<evidence type="ECO:0000313" key="1">
    <source>
        <dbReference type="EMBL" id="QEE16124.2"/>
    </source>
</evidence>
<name>A0A5B9DAH8_9ARCH</name>
<gene>
    <name evidence="1" type="ORF">DSAG12_01953</name>
</gene>
<keyword evidence="2" id="KW-1185">Reference proteome</keyword>
<reference evidence="1 2" key="2">
    <citation type="journal article" date="2024" name="Int. J. Syst. Evol. Microbiol.">
        <title>Promethearchaeum syntrophicum gen. nov., sp. nov., an anaerobic, obligately syntrophic archaeon, the first isolate of the lineage 'Asgard' archaea, and proposal of the new archaeal phylum Promethearchaeota phyl. nov. and kingdom Promethearchaeati regn. nov.</title>
        <authorList>
            <person name="Imachi H."/>
            <person name="Nobu M.K."/>
            <person name="Kato S."/>
            <person name="Takaki Y."/>
            <person name="Miyazaki M."/>
            <person name="Miyata M."/>
            <person name="Ogawara M."/>
            <person name="Saito Y."/>
            <person name="Sakai S."/>
            <person name="Tahara Y.O."/>
            <person name="Takano Y."/>
            <person name="Tasumi E."/>
            <person name="Uematsu K."/>
            <person name="Yoshimura T."/>
            <person name="Itoh T."/>
            <person name="Ohkuma M."/>
            <person name="Takai K."/>
        </authorList>
    </citation>
    <scope>NUCLEOTIDE SEQUENCE [LARGE SCALE GENOMIC DNA]</scope>
    <source>
        <strain evidence="1 2">MK-D1</strain>
    </source>
</reference>
<dbReference type="EMBL" id="CP042905">
    <property type="protein sequence ID" value="QEE16124.2"/>
    <property type="molecule type" value="Genomic_DNA"/>
</dbReference>
<sequence length="142" mass="16347">MEQEKIEHRVKITLIINGIVDIAMAFCLIIIPRLFAQILQFEDFNDSFRFLAGGYGIATLSFGITRIWVAKKNSFLWETVLVGFIEGFLLGTFCMAMVLYTEITIINAFLPILIGFGFMIIHLLFLISRKKLIFNKKFLQKT</sequence>
<protein>
    <submittedName>
        <fullName evidence="1">Uncharacterized protein</fullName>
    </submittedName>
</protein>
<proteinExistence type="predicted"/>
<evidence type="ECO:0000313" key="2">
    <source>
        <dbReference type="Proteomes" id="UP000321408"/>
    </source>
</evidence>
<dbReference type="AlphaFoldDB" id="A0A5B9DAH8"/>
<reference evidence="1 2" key="1">
    <citation type="journal article" date="2020" name="Nature">
        <title>Isolation of an archaeon at the prokaryote-eukaryote interface.</title>
        <authorList>
            <person name="Imachi H."/>
            <person name="Nobu M.K."/>
            <person name="Nakahara N."/>
            <person name="Morono Y."/>
            <person name="Ogawara M."/>
            <person name="Takaki Y."/>
            <person name="Takano Y."/>
            <person name="Uematsu K."/>
            <person name="Ikuta T."/>
            <person name="Ito M."/>
            <person name="Matsui Y."/>
            <person name="Miyazaki M."/>
            <person name="Murata K."/>
            <person name="Saito Y."/>
            <person name="Sakai S."/>
            <person name="Song C."/>
            <person name="Tasumi E."/>
            <person name="Yamanaka Y."/>
            <person name="Yamaguchi T."/>
            <person name="Kamagata Y."/>
            <person name="Tamaki H."/>
            <person name="Takai K."/>
        </authorList>
    </citation>
    <scope>NUCLEOTIDE SEQUENCE [LARGE SCALE GENOMIC DNA]</scope>
    <source>
        <strain evidence="1 2">MK-D1</strain>
    </source>
</reference>
<organism evidence="1 2">
    <name type="scientific">Promethearchaeum syntrophicum</name>
    <dbReference type="NCBI Taxonomy" id="2594042"/>
    <lineage>
        <taxon>Archaea</taxon>
        <taxon>Promethearchaeati</taxon>
        <taxon>Promethearchaeota</taxon>
        <taxon>Promethearchaeia</taxon>
        <taxon>Promethearchaeales</taxon>
        <taxon>Promethearchaeaceae</taxon>
        <taxon>Promethearchaeum</taxon>
    </lineage>
</organism>